<dbReference type="PIRSF" id="PIRSF015268">
    <property type="entry name" value="Virulence_RhuM"/>
    <property type="match status" value="1"/>
</dbReference>
<dbReference type="OrthoDB" id="9802752at2"/>
<accession>A0A285LQ59</accession>
<dbReference type="PANTHER" id="PTHR35810">
    <property type="entry name" value="CYTOPLASMIC PROTEIN-RELATED"/>
    <property type="match status" value="1"/>
</dbReference>
<protein>
    <submittedName>
        <fullName evidence="1">Uncharacterized conserved protein</fullName>
    </submittedName>
</protein>
<reference evidence="1 2" key="1">
    <citation type="submission" date="2017-09" db="EMBL/GenBank/DDBJ databases">
        <authorList>
            <person name="Ehlers B."/>
            <person name="Leendertz F.H."/>
        </authorList>
    </citation>
    <scope>NUCLEOTIDE SEQUENCE [LARGE SCALE GENOMIC DNA]</scope>
    <source>
        <strain evidence="1 2">DSM 45537</strain>
    </source>
</reference>
<organism evidence="1 2">
    <name type="scientific">Nocardia amikacinitolerans</name>
    <dbReference type="NCBI Taxonomy" id="756689"/>
    <lineage>
        <taxon>Bacteria</taxon>
        <taxon>Bacillati</taxon>
        <taxon>Actinomycetota</taxon>
        <taxon>Actinomycetes</taxon>
        <taxon>Mycobacteriales</taxon>
        <taxon>Nocardiaceae</taxon>
        <taxon>Nocardia</taxon>
    </lineage>
</organism>
<dbReference type="Proteomes" id="UP000219565">
    <property type="component" value="Unassembled WGS sequence"/>
</dbReference>
<evidence type="ECO:0000313" key="1">
    <source>
        <dbReference type="EMBL" id="SNY87080.1"/>
    </source>
</evidence>
<keyword evidence="2" id="KW-1185">Reference proteome</keyword>
<dbReference type="PANTHER" id="PTHR35810:SF1">
    <property type="entry name" value="CYTOPLASMIC PROTEIN"/>
    <property type="match status" value="1"/>
</dbReference>
<dbReference type="AlphaFoldDB" id="A0A285LQ59"/>
<proteinExistence type="predicted"/>
<dbReference type="InterPro" id="IPR011204">
    <property type="entry name" value="Virulence_RhuM-like"/>
</dbReference>
<dbReference type="RefSeq" id="WP_097246194.1">
    <property type="nucleotide sequence ID" value="NZ_OBEG01000004.1"/>
</dbReference>
<dbReference type="EMBL" id="OBEG01000004">
    <property type="protein sequence ID" value="SNY87080.1"/>
    <property type="molecule type" value="Genomic_DNA"/>
</dbReference>
<sequence>MNNPDEPLDGTNGDLAPQVSGEFIVYNTEDGRAEVQLRTVDGTVWLTQRQMAELFDKDVRTINEHIKTIYADDECVMEATIRKFRIVRHEGGRRVEREIDHYNLDVILAVGYRVRSPRGVQFRRWATTVLRNYLIKGFAMNDARLKDPQGVDYFDELLERIRDIRASEKRFYLKVRDVFAVSSVDYDPKSAVAQTFFATIQNKLLYAVSGHTAAELVVKRCDPEKPNMGLTVWKGAVVRKGDVNIAKNYLVESELKQLNRLTTMFLDFAEDRAERREQIRMADWITMTDKFLDFNERGVLRNAGRVSADEANQVSAARYATFEARRTRMEEDAADIAELEAIQSEVERRGNPPR</sequence>
<gene>
    <name evidence="1" type="ORF">SAMN04244553_4014</name>
</gene>
<name>A0A285LQ59_9NOCA</name>
<dbReference type="Pfam" id="PF13310">
    <property type="entry name" value="Virulence_RhuM"/>
    <property type="match status" value="1"/>
</dbReference>
<evidence type="ECO:0000313" key="2">
    <source>
        <dbReference type="Proteomes" id="UP000219565"/>
    </source>
</evidence>